<dbReference type="RefSeq" id="WP_073208042.1">
    <property type="nucleotide sequence ID" value="NZ_FRBD01000010.1"/>
</dbReference>
<evidence type="ECO:0000256" key="1">
    <source>
        <dbReference type="ARBA" id="ARBA00008834"/>
    </source>
</evidence>
<dbReference type="EMBL" id="FRBD01000010">
    <property type="protein sequence ID" value="SHK72429.1"/>
    <property type="molecule type" value="Genomic_DNA"/>
</dbReference>
<dbReference type="PANTHER" id="PTHR31339">
    <property type="entry name" value="PECTIN LYASE-RELATED"/>
    <property type="match status" value="1"/>
</dbReference>
<dbReference type="GO" id="GO:0005975">
    <property type="term" value="P:carbohydrate metabolic process"/>
    <property type="evidence" value="ECO:0007669"/>
    <property type="project" value="InterPro"/>
</dbReference>
<sequence>MRKRIKCVFLFLLLVGMVMPAWADKIPADGKTLCTQQLQQAIDAKYKKGGGRLVLAKGTYLTGGLMLRSGVELHLEEGATLLGSTNPYDYKPIDVAQTSDTRNDNASMALLMADGAENISITGSGTIDGQGLQLALNIDSLHHTGERIDPHYNQRRQRPSETARPKLFFLYGCKNVLIEGVKLRSSANWGLSLHLCNQVKLQRLDIENRAYWNNDGIDLTDCQHVLVADCKINSADDGVCLKSYHVDSECYDVEIARCDIRSSASAVKFGTASWGGFRKIYVHDIKVKDTFRSAIAIESVDGAQIDDILVERISAVNTGNPIFMRLGQRAGHRKGSLKNVTIRDLTCVVPFGRPDEAYDLRGPEVDFFHNPFPSSICGIPGNCIENVTLENLNICYPGRATKGMAYIPLWRKHDVPEQIQKYPEFTMFGELPAWGLYLRHIRHITLKNVQLSLKADDFRPMIVEEDVEGLNCM</sequence>
<reference evidence="6 7" key="1">
    <citation type="submission" date="2016-11" db="EMBL/GenBank/DDBJ databases">
        <authorList>
            <person name="Jaros S."/>
            <person name="Januszkiewicz K."/>
            <person name="Wedrychowicz H."/>
        </authorList>
    </citation>
    <scope>NUCLEOTIDE SEQUENCE [LARGE SCALE GENOMIC DNA]</scope>
    <source>
        <strain evidence="6 7">KHT3</strain>
    </source>
</reference>
<evidence type="ECO:0000313" key="6">
    <source>
        <dbReference type="EMBL" id="SHK72429.1"/>
    </source>
</evidence>
<dbReference type="InterPro" id="IPR012334">
    <property type="entry name" value="Pectin_lyas_fold"/>
</dbReference>
<evidence type="ECO:0000313" key="7">
    <source>
        <dbReference type="Proteomes" id="UP000184130"/>
    </source>
</evidence>
<dbReference type="Proteomes" id="UP000184130">
    <property type="component" value="Unassembled WGS sequence"/>
</dbReference>
<dbReference type="GO" id="GO:0004650">
    <property type="term" value="F:polygalacturonase activity"/>
    <property type="evidence" value="ECO:0007669"/>
    <property type="project" value="InterPro"/>
</dbReference>
<protein>
    <submittedName>
        <fullName evidence="6">Glycosyl hydrolases family 28</fullName>
    </submittedName>
</protein>
<comment type="similarity">
    <text evidence="1 4">Belongs to the glycosyl hydrolase 28 family.</text>
</comment>
<keyword evidence="2 4" id="KW-0378">Hydrolase</keyword>
<evidence type="ECO:0000256" key="4">
    <source>
        <dbReference type="RuleBase" id="RU361169"/>
    </source>
</evidence>
<dbReference type="PANTHER" id="PTHR31339:SF9">
    <property type="entry name" value="PLASMIN AND FIBRONECTIN-BINDING PROTEIN A"/>
    <property type="match status" value="1"/>
</dbReference>
<dbReference type="SUPFAM" id="SSF51126">
    <property type="entry name" value="Pectin lyase-like"/>
    <property type="match status" value="1"/>
</dbReference>
<keyword evidence="3 4" id="KW-0326">Glycosidase</keyword>
<dbReference type="InterPro" id="IPR011050">
    <property type="entry name" value="Pectin_lyase_fold/virulence"/>
</dbReference>
<accession>A0A1M6UT90</accession>
<dbReference type="InterPro" id="IPR000743">
    <property type="entry name" value="Glyco_hydro_28"/>
</dbReference>
<feature type="chain" id="PRO_5009921463" evidence="5">
    <location>
        <begin position="24"/>
        <end position="473"/>
    </location>
</feature>
<dbReference type="OrthoDB" id="9795222at2"/>
<dbReference type="Pfam" id="PF00295">
    <property type="entry name" value="Glyco_hydro_28"/>
    <property type="match status" value="1"/>
</dbReference>
<evidence type="ECO:0000256" key="3">
    <source>
        <dbReference type="ARBA" id="ARBA00023295"/>
    </source>
</evidence>
<keyword evidence="5" id="KW-0732">Signal</keyword>
<dbReference type="Gene3D" id="2.160.20.10">
    <property type="entry name" value="Single-stranded right-handed beta-helix, Pectin lyase-like"/>
    <property type="match status" value="1"/>
</dbReference>
<dbReference type="InterPro" id="IPR051801">
    <property type="entry name" value="GH28_Enzymes"/>
</dbReference>
<gene>
    <name evidence="6" type="ORF">SAMN05216463_110115</name>
</gene>
<feature type="signal peptide" evidence="5">
    <location>
        <begin position="1"/>
        <end position="23"/>
    </location>
</feature>
<proteinExistence type="inferred from homology"/>
<dbReference type="AlphaFoldDB" id="A0A1M6UT90"/>
<organism evidence="6 7">
    <name type="scientific">Xylanibacter ruminicola</name>
    <name type="common">Prevotella ruminicola</name>
    <dbReference type="NCBI Taxonomy" id="839"/>
    <lineage>
        <taxon>Bacteria</taxon>
        <taxon>Pseudomonadati</taxon>
        <taxon>Bacteroidota</taxon>
        <taxon>Bacteroidia</taxon>
        <taxon>Bacteroidales</taxon>
        <taxon>Prevotellaceae</taxon>
        <taxon>Xylanibacter</taxon>
    </lineage>
</organism>
<name>A0A1M6UT90_XYLRU</name>
<evidence type="ECO:0000256" key="5">
    <source>
        <dbReference type="SAM" id="SignalP"/>
    </source>
</evidence>
<evidence type="ECO:0000256" key="2">
    <source>
        <dbReference type="ARBA" id="ARBA00022801"/>
    </source>
</evidence>